<keyword evidence="2" id="KW-1185">Reference proteome</keyword>
<comment type="caution">
    <text evidence="1">The sequence shown here is derived from an EMBL/GenBank/DDBJ whole genome shotgun (WGS) entry which is preliminary data.</text>
</comment>
<protein>
    <submittedName>
        <fullName evidence="1">Uncharacterized protein</fullName>
    </submittedName>
</protein>
<organism evidence="1 2">
    <name type="scientific">Entomophthora muscae</name>
    <dbReference type="NCBI Taxonomy" id="34485"/>
    <lineage>
        <taxon>Eukaryota</taxon>
        <taxon>Fungi</taxon>
        <taxon>Fungi incertae sedis</taxon>
        <taxon>Zoopagomycota</taxon>
        <taxon>Entomophthoromycotina</taxon>
        <taxon>Entomophthoromycetes</taxon>
        <taxon>Entomophthorales</taxon>
        <taxon>Entomophthoraceae</taxon>
        <taxon>Entomophthora</taxon>
    </lineage>
</organism>
<dbReference type="EMBL" id="QTSX02006044">
    <property type="protein sequence ID" value="KAJ9056077.1"/>
    <property type="molecule type" value="Genomic_DNA"/>
</dbReference>
<gene>
    <name evidence="1" type="ORF">DSO57_1036756</name>
</gene>
<reference evidence="1" key="1">
    <citation type="submission" date="2022-04" db="EMBL/GenBank/DDBJ databases">
        <title>Genome of the entomopathogenic fungus Entomophthora muscae.</title>
        <authorList>
            <person name="Elya C."/>
            <person name="Lovett B.R."/>
            <person name="Lee E."/>
            <person name="Macias A.M."/>
            <person name="Hajek A.E."/>
            <person name="De Bivort B.L."/>
            <person name="Kasson M.T."/>
            <person name="De Fine Licht H.H."/>
            <person name="Stajich J.E."/>
        </authorList>
    </citation>
    <scope>NUCLEOTIDE SEQUENCE</scope>
    <source>
        <strain evidence="1">Berkeley</strain>
    </source>
</reference>
<dbReference type="Proteomes" id="UP001165960">
    <property type="component" value="Unassembled WGS sequence"/>
</dbReference>
<proteinExistence type="predicted"/>
<sequence length="396" mass="45928">MPRKCCLISTRFFSCLKPSCNPPYLIGSIQDKLKIPAATIKSFLFERSLSNVSQARQNLEVIKSEEQLLLFSRVPDSLAKPCNKWTPALDKKLLELGQQKGSVTWKMLATKHFPEFSHLQIYDRYQDISRPWGKGKWSAEELYLLKQAVPIFGSDWVAISERVGTRCRRQCRSKWRILIDPEIGRTPWTAEESERLVRLVIKDAGFQRKNKCPDYSNIDWKAISKYFPSKTIFLCQRHFFNKLCDKAQDKLNLPPFDKGSWPSQQSTKLIALVEQHSNNWTLISSELQTRSPRQCSSHWNRLKIKKHMVASNAPLNRRRFTPLEDDLLLRMYRLLGKQWKVICSSQPAFSSRTPSAILGRFLKLMAKLQKPWFTLLPELGPEGSRGKMVDSNRNLI</sequence>
<name>A0ACC2S138_9FUNG</name>
<accession>A0ACC2S138</accession>
<evidence type="ECO:0000313" key="2">
    <source>
        <dbReference type="Proteomes" id="UP001165960"/>
    </source>
</evidence>
<evidence type="ECO:0000313" key="1">
    <source>
        <dbReference type="EMBL" id="KAJ9056077.1"/>
    </source>
</evidence>